<evidence type="ECO:0000313" key="5">
    <source>
        <dbReference type="EMBL" id="KAH7543744.1"/>
    </source>
</evidence>
<dbReference type="NCBIfam" id="TIGR00756">
    <property type="entry name" value="PPR"/>
    <property type="match status" value="10"/>
</dbReference>
<feature type="repeat" description="PPR" evidence="3">
    <location>
        <begin position="443"/>
        <end position="477"/>
    </location>
</feature>
<dbReference type="EMBL" id="JAFEMO010000015">
    <property type="protein sequence ID" value="KAH7543744.1"/>
    <property type="molecule type" value="Genomic_DNA"/>
</dbReference>
<dbReference type="PROSITE" id="PS51375">
    <property type="entry name" value="PPR"/>
    <property type="match status" value="9"/>
</dbReference>
<reference evidence="5 6" key="1">
    <citation type="submission" date="2021-02" db="EMBL/GenBank/DDBJ databases">
        <title>Plant Genome Project.</title>
        <authorList>
            <person name="Zhang R.-G."/>
        </authorList>
    </citation>
    <scope>NUCLEOTIDE SEQUENCE [LARGE SCALE GENOMIC DNA]</scope>
    <source>
        <tissue evidence="5">Leaves</tissue>
    </source>
</reference>
<dbReference type="InterPro" id="IPR005101">
    <property type="entry name" value="Cryptochr/Photolyase_FAD-bd"/>
</dbReference>
<dbReference type="PANTHER" id="PTHR47932:SF63">
    <property type="entry name" value="OS08G0290000 PROTEIN"/>
    <property type="match status" value="1"/>
</dbReference>
<proteinExistence type="inferred from homology"/>
<dbReference type="SUPFAM" id="SSF48173">
    <property type="entry name" value="Cryptochrome/photolyase FAD-binding domain"/>
    <property type="match status" value="1"/>
</dbReference>
<feature type="repeat" description="PPR" evidence="3">
    <location>
        <begin position="160"/>
        <end position="194"/>
    </location>
</feature>
<dbReference type="Gene3D" id="1.25.40.10">
    <property type="entry name" value="Tetratricopeptide repeat domain"/>
    <property type="match status" value="4"/>
</dbReference>
<evidence type="ECO:0000256" key="1">
    <source>
        <dbReference type="ARBA" id="ARBA00007626"/>
    </source>
</evidence>
<feature type="repeat" description="PPR" evidence="3">
    <location>
        <begin position="408"/>
        <end position="442"/>
    </location>
</feature>
<gene>
    <name evidence="5" type="ORF">JRO89_XS15G0010100</name>
</gene>
<comment type="similarity">
    <text evidence="1">Belongs to the PPR family. P subfamily.</text>
</comment>
<name>A0ABQ8H0K9_9ROSI</name>
<dbReference type="InterPro" id="IPR011990">
    <property type="entry name" value="TPR-like_helical_dom_sf"/>
</dbReference>
<comment type="caution">
    <text evidence="5">The sequence shown here is derived from an EMBL/GenBank/DDBJ whole genome shotgun (WGS) entry which is preliminary data.</text>
</comment>
<sequence>MALSIACGESSSSLQFIIFRLANQTLDSIKLNVAQMFSNSRSLSDDGMLPCTLKNIMENVADGYRAKTQDWFCSHKEDYDDKGDPQAVFNVLDTMLKENLDRLKTMRENISLANIGVKGCSLETDYREHVAMIRDLSLGGKLGAALCLQRKLIRKGIVPDVLTHNYLINGLCKTGDMEKADWLIREMSETGPSPNCATYNTFIKGYCNVNDVDKALYLFSTMENSGIRPNRVTCNILVDALCKRGFVGVAVKLLGDILADDDIKATSDLVTSTILMDNCFKSGDMIRALGFWDDIFQKNAQIDVVAYNVLINGFRLSRDMNFAYTFFCQMLKKGLLPDVFTFNTLLSGLCKEGKLDEACYIYGVMSREGVAPDQISYKMIIQGLCVHGDVVKANEFLLSMIEKSIVPQPHLWNLIIDGYGRCGDLAHAFSVRDQMLSFGVAPNVFTFNALIHAQIRRGNVFDAYSLKREMLRNGIFPDVVTYNLLIGAACNLGHICLALNLHDEMLRRGYEPDIITYTELIRGHCIRDNIKEAEELFAKIQKSVFCSWDVAYVLSLEVPSCRCQHEGTLRDWVHVKLKQIVCSFLVRDTGIDWLMGAEWFETCLLDYDPCSNYGNWTYGGESIIPTSPSSRICRLRTLICIMCAHYVCKLTVRMTWVPTNRAGTVPVISLDFRKWRPETSKTSL</sequence>
<evidence type="ECO:0000256" key="2">
    <source>
        <dbReference type="ARBA" id="ARBA00022737"/>
    </source>
</evidence>
<protein>
    <recommendedName>
        <fullName evidence="4">Cryptochrome/DNA photolyase FAD-binding domain-containing protein</fullName>
    </recommendedName>
</protein>
<feature type="repeat" description="PPR" evidence="3">
    <location>
        <begin position="373"/>
        <end position="407"/>
    </location>
</feature>
<dbReference type="Pfam" id="PF01535">
    <property type="entry name" value="PPR"/>
    <property type="match status" value="2"/>
</dbReference>
<dbReference type="PANTHER" id="PTHR47932">
    <property type="entry name" value="ATPASE EXPRESSION PROTEIN 3"/>
    <property type="match status" value="1"/>
</dbReference>
<dbReference type="InterPro" id="IPR002885">
    <property type="entry name" value="PPR_rpt"/>
</dbReference>
<keyword evidence="6" id="KW-1185">Reference proteome</keyword>
<feature type="repeat" description="PPR" evidence="3">
    <location>
        <begin position="338"/>
        <end position="372"/>
    </location>
</feature>
<dbReference type="Pfam" id="PF03441">
    <property type="entry name" value="FAD_binding_7"/>
    <property type="match status" value="1"/>
</dbReference>
<keyword evidence="2" id="KW-0677">Repeat</keyword>
<evidence type="ECO:0000259" key="4">
    <source>
        <dbReference type="Pfam" id="PF03441"/>
    </source>
</evidence>
<feature type="domain" description="Cryptochrome/DNA photolyase FAD-binding" evidence="4">
    <location>
        <begin position="572"/>
        <end position="633"/>
    </location>
</feature>
<dbReference type="Pfam" id="PF12854">
    <property type="entry name" value="PPR_1"/>
    <property type="match status" value="1"/>
</dbReference>
<evidence type="ECO:0000313" key="6">
    <source>
        <dbReference type="Proteomes" id="UP000827721"/>
    </source>
</evidence>
<accession>A0ABQ8H0K9</accession>
<dbReference type="Proteomes" id="UP000827721">
    <property type="component" value="Unassembled WGS sequence"/>
</dbReference>
<feature type="repeat" description="PPR" evidence="3">
    <location>
        <begin position="478"/>
        <end position="512"/>
    </location>
</feature>
<evidence type="ECO:0000256" key="3">
    <source>
        <dbReference type="PROSITE-ProRule" id="PRU00708"/>
    </source>
</evidence>
<feature type="repeat" description="PPR" evidence="3">
    <location>
        <begin position="303"/>
        <end position="337"/>
    </location>
</feature>
<dbReference type="InterPro" id="IPR036134">
    <property type="entry name" value="Crypto/Photolyase_FAD-like_sf"/>
</dbReference>
<feature type="repeat" description="PPR" evidence="3">
    <location>
        <begin position="195"/>
        <end position="229"/>
    </location>
</feature>
<feature type="repeat" description="PPR" evidence="3">
    <location>
        <begin position="513"/>
        <end position="547"/>
    </location>
</feature>
<dbReference type="Pfam" id="PF13041">
    <property type="entry name" value="PPR_2"/>
    <property type="match status" value="4"/>
</dbReference>
<dbReference type="Gene3D" id="1.10.579.10">
    <property type="entry name" value="DNA Cyclobutane Dipyrimidine Photolyase, subunit A, domain 3"/>
    <property type="match status" value="1"/>
</dbReference>
<organism evidence="5 6">
    <name type="scientific">Xanthoceras sorbifolium</name>
    <dbReference type="NCBI Taxonomy" id="99658"/>
    <lineage>
        <taxon>Eukaryota</taxon>
        <taxon>Viridiplantae</taxon>
        <taxon>Streptophyta</taxon>
        <taxon>Embryophyta</taxon>
        <taxon>Tracheophyta</taxon>
        <taxon>Spermatophyta</taxon>
        <taxon>Magnoliopsida</taxon>
        <taxon>eudicotyledons</taxon>
        <taxon>Gunneridae</taxon>
        <taxon>Pentapetalae</taxon>
        <taxon>rosids</taxon>
        <taxon>malvids</taxon>
        <taxon>Sapindales</taxon>
        <taxon>Sapindaceae</taxon>
        <taxon>Xanthoceroideae</taxon>
        <taxon>Xanthoceras</taxon>
    </lineage>
</organism>